<comment type="caution">
    <text evidence="2">The sequence shown here is derived from an EMBL/GenBank/DDBJ whole genome shotgun (WGS) entry which is preliminary data.</text>
</comment>
<organism evidence="2 3">
    <name type="scientific">Caenorhabditis remanei</name>
    <name type="common">Caenorhabditis vulgaris</name>
    <dbReference type="NCBI Taxonomy" id="31234"/>
    <lineage>
        <taxon>Eukaryota</taxon>
        <taxon>Metazoa</taxon>
        <taxon>Ecdysozoa</taxon>
        <taxon>Nematoda</taxon>
        <taxon>Chromadorea</taxon>
        <taxon>Rhabditida</taxon>
        <taxon>Rhabditina</taxon>
        <taxon>Rhabditomorpha</taxon>
        <taxon>Rhabditoidea</taxon>
        <taxon>Rhabditidae</taxon>
        <taxon>Peloderinae</taxon>
        <taxon>Caenorhabditis</taxon>
    </lineage>
</organism>
<protein>
    <submittedName>
        <fullName evidence="2">Uncharacterized protein</fullName>
    </submittedName>
</protein>
<gene>
    <name evidence="2" type="ORF">GCK72_021897</name>
</gene>
<dbReference type="AlphaFoldDB" id="A0A6A5GJC3"/>
<dbReference type="RefSeq" id="XP_053583473.1">
    <property type="nucleotide sequence ID" value="XM_053734560.1"/>
</dbReference>
<accession>A0A6A5GJC3</accession>
<dbReference type="CTD" id="9816489"/>
<reference evidence="2 3" key="1">
    <citation type="submission" date="2019-12" db="EMBL/GenBank/DDBJ databases">
        <title>Chromosome-level assembly of the Caenorhabditis remanei genome.</title>
        <authorList>
            <person name="Teterina A.A."/>
            <person name="Willis J.H."/>
            <person name="Phillips P.C."/>
        </authorList>
    </citation>
    <scope>NUCLEOTIDE SEQUENCE [LARGE SCALE GENOMIC DNA]</scope>
    <source>
        <strain evidence="2 3">PX506</strain>
        <tissue evidence="2">Whole organism</tissue>
    </source>
</reference>
<feature type="region of interest" description="Disordered" evidence="1">
    <location>
        <begin position="49"/>
        <end position="72"/>
    </location>
</feature>
<name>A0A6A5GJC3_CAERE</name>
<sequence>MEASPISLMIAHLRQPTESSVRVIIPSTPVMRSSSQALNQSCLTYIHKSCPNRPRTGESPAGRNENSPNPSNRIIQRELVQAFGLVWECTRKVENGRLSLEPVSCESIERRYESYEVLSPGSSRTVNNGSVKHSCDIVDGGLRSVSEYVPGCYYNGTVYKLGEFWLEENQGDKHLVQNVTMECVRSESGYFDKKVTECHFDSEEDFVVHNWENNTFSIEKMVQHIGIALNHFYENSDLVLVEDPNDLKVANKINTRRFKCVETEPGHVTLIAATEEDMRCTYKNQTYRYESRWIDVTRGASLRCDNGNEVMKEYCSLNGKNYNIGLELKLSNGCVFVCNEHKNIYICEEPLKL</sequence>
<dbReference type="EMBL" id="WUAV01000005">
    <property type="protein sequence ID" value="KAF1755328.1"/>
    <property type="molecule type" value="Genomic_DNA"/>
</dbReference>
<dbReference type="Proteomes" id="UP000483820">
    <property type="component" value="Chromosome V"/>
</dbReference>
<evidence type="ECO:0000256" key="1">
    <source>
        <dbReference type="SAM" id="MobiDB-lite"/>
    </source>
</evidence>
<evidence type="ECO:0000313" key="3">
    <source>
        <dbReference type="Proteomes" id="UP000483820"/>
    </source>
</evidence>
<evidence type="ECO:0000313" key="2">
    <source>
        <dbReference type="EMBL" id="KAF1755328.1"/>
    </source>
</evidence>
<proteinExistence type="predicted"/>
<dbReference type="KEGG" id="crq:GCK72_021897"/>
<dbReference type="GeneID" id="9816489"/>